<comment type="similarity">
    <text evidence="1">Belongs to the peptidase C1 family.</text>
</comment>
<dbReference type="InterPro" id="IPR013128">
    <property type="entry name" value="Peptidase_C1A"/>
</dbReference>
<dbReference type="GO" id="GO:0008234">
    <property type="term" value="F:cysteine-type peptidase activity"/>
    <property type="evidence" value="ECO:0007669"/>
    <property type="project" value="InterPro"/>
</dbReference>
<dbReference type="InterPro" id="IPR025661">
    <property type="entry name" value="Pept_asp_AS"/>
</dbReference>
<dbReference type="SMART" id="SM00645">
    <property type="entry name" value="Pept_C1"/>
    <property type="match status" value="1"/>
</dbReference>
<dbReference type="SUPFAM" id="SSF54001">
    <property type="entry name" value="Cysteine proteinases"/>
    <property type="match status" value="1"/>
</dbReference>
<dbReference type="PANTHER" id="PTHR12411">
    <property type="entry name" value="CYSTEINE PROTEASE FAMILY C1-RELATED"/>
    <property type="match status" value="1"/>
</dbReference>
<dbReference type="AlphaFoldDB" id="A0A4Q7JD06"/>
<gene>
    <name evidence="4" type="ORF">EWH70_04885</name>
</gene>
<reference evidence="4 5" key="1">
    <citation type="submission" date="2019-02" db="EMBL/GenBank/DDBJ databases">
        <title>Draft genome sequence of Amycolatopsis sp. 8-3EHSu isolated from roots of Suaeda maritima.</title>
        <authorList>
            <person name="Duangmal K."/>
            <person name="Chantavorakit T."/>
        </authorList>
    </citation>
    <scope>NUCLEOTIDE SEQUENCE [LARGE SCALE GENOMIC DNA]</scope>
    <source>
        <strain evidence="4 5">8-3EHSu</strain>
    </source>
</reference>
<dbReference type="GO" id="GO:0006508">
    <property type="term" value="P:proteolysis"/>
    <property type="evidence" value="ECO:0007669"/>
    <property type="project" value="InterPro"/>
</dbReference>
<dbReference type="PROSITE" id="PS00639">
    <property type="entry name" value="THIOL_PROTEASE_HIS"/>
    <property type="match status" value="1"/>
</dbReference>
<dbReference type="OrthoDB" id="5289073at2"/>
<sequence length="383" mass="41611">MTEEHPCVAEIAAVRDSLSAMGDPWHAGQTRLSVMNQESRVLRLGVPSPTASEVAKRAEQAREMSARALRAAGEQVIAQRAPTGSLPVRFDLRDVRGRSFVSPARDQGESGSCSAFGTVAAMEGTAAYTRGVPGMSLDLSEAHLFFGHGAARGYTNQTGSWPDELFDDSMSTGVTFEDYYPYTEDGSGTLNPDWPNRLAKVEDIVNLTGNPAAIKHHIYGYGPVTTCLVVYNDLFHYTGGVYRRTTEESSGGHCVALVGWDDFARCWIAKNSWGDDWGEQGFFRIGYGEAYIEDYPDPRPTTLGCTGVNLRAWLPAQRALRLFASAHDANGWAYLENLGWTRLSGGPLSTTNKLALLTYARAHGQPVAAFIDNGELSMIQVAG</sequence>
<dbReference type="EMBL" id="SFCC01000002">
    <property type="protein sequence ID" value="RZQ65227.1"/>
    <property type="molecule type" value="Genomic_DNA"/>
</dbReference>
<evidence type="ECO:0000313" key="4">
    <source>
        <dbReference type="EMBL" id="RZQ65227.1"/>
    </source>
</evidence>
<dbReference type="InterPro" id="IPR038765">
    <property type="entry name" value="Papain-like_cys_pep_sf"/>
</dbReference>
<dbReference type="Proteomes" id="UP000292003">
    <property type="component" value="Unassembled WGS sequence"/>
</dbReference>
<name>A0A4Q7JD06_9PSEU</name>
<keyword evidence="2" id="KW-1015">Disulfide bond</keyword>
<dbReference type="PROSITE" id="PS00640">
    <property type="entry name" value="THIOL_PROTEASE_ASN"/>
    <property type="match status" value="1"/>
</dbReference>
<accession>A0A4Q7JD06</accession>
<dbReference type="InterPro" id="IPR025660">
    <property type="entry name" value="Pept_his_AS"/>
</dbReference>
<feature type="domain" description="Peptidase C1A papain C-terminal" evidence="3">
    <location>
        <begin position="86"/>
        <end position="297"/>
    </location>
</feature>
<comment type="caution">
    <text evidence="4">The sequence shown here is derived from an EMBL/GenBank/DDBJ whole genome shotgun (WGS) entry which is preliminary data.</text>
</comment>
<evidence type="ECO:0000256" key="1">
    <source>
        <dbReference type="ARBA" id="ARBA00008455"/>
    </source>
</evidence>
<evidence type="ECO:0000256" key="2">
    <source>
        <dbReference type="ARBA" id="ARBA00023157"/>
    </source>
</evidence>
<proteinExistence type="inferred from homology"/>
<dbReference type="Gene3D" id="3.90.70.10">
    <property type="entry name" value="Cysteine proteinases"/>
    <property type="match status" value="1"/>
</dbReference>
<protein>
    <submittedName>
        <fullName evidence="4">Peptidase C1</fullName>
    </submittedName>
</protein>
<evidence type="ECO:0000313" key="5">
    <source>
        <dbReference type="Proteomes" id="UP000292003"/>
    </source>
</evidence>
<dbReference type="RefSeq" id="WP_130474013.1">
    <property type="nucleotide sequence ID" value="NZ_SFCC01000002.1"/>
</dbReference>
<dbReference type="InterPro" id="IPR039417">
    <property type="entry name" value="Peptidase_C1A_papain-like"/>
</dbReference>
<dbReference type="Pfam" id="PF00112">
    <property type="entry name" value="Peptidase_C1"/>
    <property type="match status" value="1"/>
</dbReference>
<keyword evidence="5" id="KW-1185">Reference proteome</keyword>
<organism evidence="4 5">
    <name type="scientific">Amycolatopsis suaedae</name>
    <dbReference type="NCBI Taxonomy" id="2510978"/>
    <lineage>
        <taxon>Bacteria</taxon>
        <taxon>Bacillati</taxon>
        <taxon>Actinomycetota</taxon>
        <taxon>Actinomycetes</taxon>
        <taxon>Pseudonocardiales</taxon>
        <taxon>Pseudonocardiaceae</taxon>
        <taxon>Amycolatopsis</taxon>
    </lineage>
</organism>
<dbReference type="CDD" id="cd02248">
    <property type="entry name" value="Peptidase_C1A"/>
    <property type="match status" value="1"/>
</dbReference>
<evidence type="ECO:0000259" key="3">
    <source>
        <dbReference type="SMART" id="SM00645"/>
    </source>
</evidence>
<dbReference type="InterPro" id="IPR000668">
    <property type="entry name" value="Peptidase_C1A_C"/>
</dbReference>